<comment type="similarity">
    <text evidence="1">Belongs to the UPF0282 family.</text>
</comment>
<dbReference type="HAMAP" id="MF_01406">
    <property type="entry name" value="UPF0282"/>
    <property type="match status" value="1"/>
</dbReference>
<proteinExistence type="inferred from homology"/>
<organism evidence="3 4">
    <name type="scientific">Methanosuratincola subterraneus</name>
    <dbReference type="NCBI Taxonomy" id="2593994"/>
    <lineage>
        <taxon>Archaea</taxon>
        <taxon>Thermoproteota</taxon>
        <taxon>Methanosuratincolia</taxon>
        <taxon>Candidatus Methanomethylicales</taxon>
        <taxon>Candidatus Methanomethylicaceae</taxon>
        <taxon>Candidatus Methanosuratincola (ex Vanwonterghem et al. 2016)</taxon>
    </lineage>
</organism>
<dbReference type="PIRSF" id="PIRSF004944">
    <property type="entry name" value="UCP004944_hydrls"/>
    <property type="match status" value="1"/>
</dbReference>
<evidence type="ECO:0000256" key="1">
    <source>
        <dbReference type="HAMAP-Rule" id="MF_01406"/>
    </source>
</evidence>
<dbReference type="PANTHER" id="PTHR43546">
    <property type="entry name" value="UPF0173 METAL-DEPENDENT HYDROLASE MJ1163-RELATED"/>
    <property type="match status" value="1"/>
</dbReference>
<dbReference type="NCBIfam" id="NF003287">
    <property type="entry name" value="PRK04286.1-1"/>
    <property type="match status" value="1"/>
</dbReference>
<dbReference type="InterPro" id="IPR014426">
    <property type="entry name" value="UPF0282_hydrls"/>
</dbReference>
<evidence type="ECO:0000313" key="3">
    <source>
        <dbReference type="EMBL" id="RWX73607.1"/>
    </source>
</evidence>
<reference evidence="3 4" key="1">
    <citation type="submission" date="2018-12" db="EMBL/GenBank/DDBJ databases">
        <title>The complete genome of the methanogenic archaea of the candidate phylum Verstraetearchaeota, obtained from the metagenome of underground thermal water.</title>
        <authorList>
            <person name="Kadnikov V.V."/>
            <person name="Mardanov A.V."/>
            <person name="Beletsky A.V."/>
            <person name="Karnachuk O.V."/>
            <person name="Ravin N.V."/>
        </authorList>
    </citation>
    <scope>NUCLEOTIDE SEQUENCE [LARGE SCALE GENOMIC DNA]</scope>
    <source>
        <strain evidence="3">Ch88</strain>
    </source>
</reference>
<dbReference type="InterPro" id="IPR001279">
    <property type="entry name" value="Metallo-B-lactamas"/>
</dbReference>
<dbReference type="AlphaFoldDB" id="A0A3S3VCK9"/>
<dbReference type="Gene3D" id="3.60.15.10">
    <property type="entry name" value="Ribonuclease Z/Hydroxyacylglutathione hydrolase-like"/>
    <property type="match status" value="1"/>
</dbReference>
<dbReference type="InterPro" id="IPR050114">
    <property type="entry name" value="UPF0173_UPF0282_UlaG_hydrolase"/>
</dbReference>
<comment type="caution">
    <text evidence="3">The sequence shown here is derived from an EMBL/GenBank/DDBJ whole genome shotgun (WGS) entry which is preliminary data.</text>
</comment>
<accession>A0A3S3VCK9</accession>
<dbReference type="Proteomes" id="UP000288215">
    <property type="component" value="Unassembled WGS sequence"/>
</dbReference>
<dbReference type="PANTHER" id="PTHR43546:SF4">
    <property type="entry name" value="UPF0282 PROTEIN MJ1629"/>
    <property type="match status" value="1"/>
</dbReference>
<evidence type="ECO:0000313" key="4">
    <source>
        <dbReference type="Proteomes" id="UP000288215"/>
    </source>
</evidence>
<evidence type="ECO:0000259" key="2">
    <source>
        <dbReference type="Pfam" id="PF12706"/>
    </source>
</evidence>
<name>A0A3S3VCK9_METS7</name>
<dbReference type="InterPro" id="IPR036866">
    <property type="entry name" value="RibonucZ/Hydroxyglut_hydro"/>
</dbReference>
<feature type="domain" description="Metallo-beta-lactamase" evidence="2">
    <location>
        <begin position="61"/>
        <end position="201"/>
    </location>
</feature>
<sequence length="286" mass="31905">MKVELLAFDSMGVRSMCTFVETPDVKVMIDPGVALAPNRFGLPPHPTEIERMGEAAERIAERGMEADVLVISHYHYDHHDPGDVIPLEIYGGKTVLVKDPNNDINRSQRDFRAPLFLGMVKGRASRVEIADGKSFAFGRTKVSFSGAVFHGSNSALGYVIQTMVESEGMKVIHTSDVEGPIHEDQASFLLKEKPDLAIIDGPMTYMLGYRTSRDQLDSAIRNLRQIITSGVKEAVVDHHFLRDLKFREYIQAITEGADGGKVITAAEYMGQPNDLLEARRRELYRK</sequence>
<protein>
    <recommendedName>
        <fullName evidence="1">UPF0282 protein Metus_0386</fullName>
    </recommendedName>
</protein>
<dbReference type="Pfam" id="PF12706">
    <property type="entry name" value="Lactamase_B_2"/>
    <property type="match status" value="1"/>
</dbReference>
<gene>
    <name evidence="3" type="ORF">Metus_0386</name>
</gene>
<dbReference type="SUPFAM" id="SSF56281">
    <property type="entry name" value="Metallo-hydrolase/oxidoreductase"/>
    <property type="match status" value="1"/>
</dbReference>
<dbReference type="EMBL" id="RXGA01000002">
    <property type="protein sequence ID" value="RWX73607.1"/>
    <property type="molecule type" value="Genomic_DNA"/>
</dbReference>